<dbReference type="RefSeq" id="WP_157480170.1">
    <property type="nucleotide sequence ID" value="NZ_CP046566.1"/>
</dbReference>
<dbReference type="AlphaFoldDB" id="A0A6I6GX90"/>
<gene>
    <name evidence="1" type="ORF">GLV81_17725</name>
</gene>
<proteinExistence type="predicted"/>
<sequence length="282" mass="33284">MIAVGFLVAYDFEYLKYALPSIYAAADKIILAIDLNRNTLTGEKFHFDDSFKQWVQHEDVNSKIEWLEKPFYQTGQSPLETIMYMRNQLLDAMRPADWYIQIDADEYFLDFSSFVNELQRLPCNSGPTVVYCYWKTIFKKLGHQYLLIAGNPEAFPVATNRPFNTSERNIDNAEKIQCKQFVLHQSWARSEQEIAKKINSWSHAQDFDTVDFFHRWQAVNGWNYKLYRYFHPLHAPIWPYLERVQADSIPALIEHYRHQPPVEQPLPALSWPQKVLKKILGI</sequence>
<name>A0A6I6GX90_9BACT</name>
<evidence type="ECO:0000313" key="1">
    <source>
        <dbReference type="EMBL" id="QGW29709.1"/>
    </source>
</evidence>
<dbReference type="KEGG" id="fls:GLV81_17725"/>
<reference evidence="1 2" key="1">
    <citation type="submission" date="2019-11" db="EMBL/GenBank/DDBJ databases">
        <authorList>
            <person name="Im W.T."/>
        </authorList>
    </citation>
    <scope>NUCLEOTIDE SEQUENCE [LARGE SCALE GENOMIC DNA]</scope>
    <source>
        <strain evidence="1 2">SB-02</strain>
    </source>
</reference>
<protein>
    <recommendedName>
        <fullName evidence="3">Glycosyltransferase family 2 protein</fullName>
    </recommendedName>
</protein>
<evidence type="ECO:0000313" key="2">
    <source>
        <dbReference type="Proteomes" id="UP000426027"/>
    </source>
</evidence>
<dbReference type="Proteomes" id="UP000426027">
    <property type="component" value="Chromosome"/>
</dbReference>
<dbReference type="EMBL" id="CP046566">
    <property type="protein sequence ID" value="QGW29709.1"/>
    <property type="molecule type" value="Genomic_DNA"/>
</dbReference>
<organism evidence="1 2">
    <name type="scientific">Phnomibacter ginsenosidimutans</name>
    <dbReference type="NCBI Taxonomy" id="2676868"/>
    <lineage>
        <taxon>Bacteria</taxon>
        <taxon>Pseudomonadati</taxon>
        <taxon>Bacteroidota</taxon>
        <taxon>Chitinophagia</taxon>
        <taxon>Chitinophagales</taxon>
        <taxon>Chitinophagaceae</taxon>
        <taxon>Phnomibacter</taxon>
    </lineage>
</organism>
<accession>A0A6I6GX90</accession>
<keyword evidence="2" id="KW-1185">Reference proteome</keyword>
<evidence type="ECO:0008006" key="3">
    <source>
        <dbReference type="Google" id="ProtNLM"/>
    </source>
</evidence>